<evidence type="ECO:0000256" key="2">
    <source>
        <dbReference type="ARBA" id="ARBA00023125"/>
    </source>
</evidence>
<evidence type="ECO:0000256" key="1">
    <source>
        <dbReference type="ARBA" id="ARBA00023015"/>
    </source>
</evidence>
<dbReference type="PANTHER" id="PTHR43280">
    <property type="entry name" value="ARAC-FAMILY TRANSCRIPTIONAL REGULATOR"/>
    <property type="match status" value="1"/>
</dbReference>
<dbReference type="Gene3D" id="2.60.120.280">
    <property type="entry name" value="Regulatory protein AraC"/>
    <property type="match status" value="1"/>
</dbReference>
<accession>A0A385PWS9</accession>
<keyword evidence="2" id="KW-0238">DNA-binding</keyword>
<dbReference type="PRINTS" id="PR00032">
    <property type="entry name" value="HTHARAC"/>
</dbReference>
<dbReference type="OrthoDB" id="9782911at2"/>
<keyword evidence="3" id="KW-0804">Transcription</keyword>
<reference evidence="4 5" key="1">
    <citation type="submission" date="2018-09" db="EMBL/GenBank/DDBJ databases">
        <title>Genome sequencing of Lachnoanaerobaculum umeaense DSM 23576.</title>
        <authorList>
            <person name="Kook J.-K."/>
            <person name="Park S.-N."/>
            <person name="Lim Y.K."/>
        </authorList>
    </citation>
    <scope>NUCLEOTIDE SEQUENCE [LARGE SCALE GENOMIC DNA]</scope>
    <source>
        <strain evidence="5">DSM 23576 \ CCUG 58757</strain>
    </source>
</reference>
<sequence length="285" mass="33731">MYLNCGYMHNSAIDFKDKSRPLIVGSCGTYRLLTKPKLPTYRPRGRLDYQLIYISSGQAHFHFNNKDSETVITAGNMVLFRPKEFQKYEYYGTNRTEVYWVHFTGSDVKNILRKYGISDDLHYFFVGTSLEYERIYKKIISELQRCQDDYEELLSILMQQLLICIHRELKKERKISDIYLDNEMDMATQYFSDNYSSEINIEEYASSRGMSISWFIRNFKKYSGTTPMQFIVSARISNAQLLLETTKYSISEISRIVGYDNPLYFSRLFHKIKGFSPSEYRKNIK</sequence>
<dbReference type="AlphaFoldDB" id="A0A385PWS9"/>
<dbReference type="PROSITE" id="PS01124">
    <property type="entry name" value="HTH_ARAC_FAMILY_2"/>
    <property type="match status" value="1"/>
</dbReference>
<keyword evidence="1" id="KW-0805">Transcription regulation</keyword>
<dbReference type="PANTHER" id="PTHR43280:SF30">
    <property type="entry name" value="MMSAB OPERON REGULATORY PROTEIN"/>
    <property type="match status" value="1"/>
</dbReference>
<dbReference type="SUPFAM" id="SSF51215">
    <property type="entry name" value="Regulatory protein AraC"/>
    <property type="match status" value="1"/>
</dbReference>
<dbReference type="Proteomes" id="UP000265562">
    <property type="component" value="Chromosome"/>
</dbReference>
<keyword evidence="5" id="KW-1185">Reference proteome</keyword>
<dbReference type="InterPro" id="IPR003313">
    <property type="entry name" value="AraC-bd"/>
</dbReference>
<name>A0A385PWS9_9FIRM</name>
<protein>
    <submittedName>
        <fullName evidence="4">Helix-turn-helix domain-containing protein</fullName>
    </submittedName>
</protein>
<dbReference type="GO" id="GO:0003700">
    <property type="term" value="F:DNA-binding transcription factor activity"/>
    <property type="evidence" value="ECO:0007669"/>
    <property type="project" value="InterPro"/>
</dbReference>
<dbReference type="Pfam" id="PF12833">
    <property type="entry name" value="HTH_18"/>
    <property type="match status" value="1"/>
</dbReference>
<gene>
    <name evidence="4" type="ORF">D4A81_00080</name>
</gene>
<dbReference type="InterPro" id="IPR037923">
    <property type="entry name" value="HTH-like"/>
</dbReference>
<evidence type="ECO:0000256" key="3">
    <source>
        <dbReference type="ARBA" id="ARBA00023163"/>
    </source>
</evidence>
<proteinExistence type="predicted"/>
<dbReference type="InterPro" id="IPR009057">
    <property type="entry name" value="Homeodomain-like_sf"/>
</dbReference>
<dbReference type="Pfam" id="PF02311">
    <property type="entry name" value="AraC_binding"/>
    <property type="match status" value="1"/>
</dbReference>
<dbReference type="SUPFAM" id="SSF46689">
    <property type="entry name" value="Homeodomain-like"/>
    <property type="match status" value="2"/>
</dbReference>
<dbReference type="RefSeq" id="WP_111526000.1">
    <property type="nucleotide sequence ID" value="NZ_CP032364.1"/>
</dbReference>
<organism evidence="4 5">
    <name type="scientific">Lachnoanaerobaculum umeaense</name>
    <dbReference type="NCBI Taxonomy" id="617123"/>
    <lineage>
        <taxon>Bacteria</taxon>
        <taxon>Bacillati</taxon>
        <taxon>Bacillota</taxon>
        <taxon>Clostridia</taxon>
        <taxon>Lachnospirales</taxon>
        <taxon>Lachnospiraceae</taxon>
        <taxon>Lachnoanaerobaculum</taxon>
    </lineage>
</organism>
<dbReference type="KEGG" id="lua:D4A81_00080"/>
<dbReference type="InterPro" id="IPR018060">
    <property type="entry name" value="HTH_AraC"/>
</dbReference>
<dbReference type="InterPro" id="IPR020449">
    <property type="entry name" value="Tscrpt_reg_AraC-type_HTH"/>
</dbReference>
<dbReference type="GO" id="GO:0043565">
    <property type="term" value="F:sequence-specific DNA binding"/>
    <property type="evidence" value="ECO:0007669"/>
    <property type="project" value="InterPro"/>
</dbReference>
<dbReference type="SMART" id="SM00342">
    <property type="entry name" value="HTH_ARAC"/>
    <property type="match status" value="1"/>
</dbReference>
<evidence type="ECO:0000313" key="4">
    <source>
        <dbReference type="EMBL" id="AYA98462.1"/>
    </source>
</evidence>
<dbReference type="EMBL" id="CP032364">
    <property type="protein sequence ID" value="AYA98462.1"/>
    <property type="molecule type" value="Genomic_DNA"/>
</dbReference>
<evidence type="ECO:0000313" key="5">
    <source>
        <dbReference type="Proteomes" id="UP000265562"/>
    </source>
</evidence>
<dbReference type="Gene3D" id="1.10.10.60">
    <property type="entry name" value="Homeodomain-like"/>
    <property type="match status" value="2"/>
</dbReference>